<protein>
    <submittedName>
        <fullName evidence="2">Uncharacterized protein</fullName>
    </submittedName>
</protein>
<gene>
    <name evidence="2" type="ORF">VD17_11145</name>
</gene>
<name>A0A0F4VAY1_PSEFL</name>
<organism evidence="2 3">
    <name type="scientific">Pseudomonas fluorescens</name>
    <dbReference type="NCBI Taxonomy" id="294"/>
    <lineage>
        <taxon>Bacteria</taxon>
        <taxon>Pseudomonadati</taxon>
        <taxon>Pseudomonadota</taxon>
        <taxon>Gammaproteobacteria</taxon>
        <taxon>Pseudomonadales</taxon>
        <taxon>Pseudomonadaceae</taxon>
        <taxon>Pseudomonas</taxon>
    </lineage>
</organism>
<dbReference type="EMBL" id="LACH01000017">
    <property type="protein sequence ID" value="KJZ65909.1"/>
    <property type="molecule type" value="Genomic_DNA"/>
</dbReference>
<dbReference type="OrthoDB" id="9096196at2"/>
<evidence type="ECO:0000256" key="1">
    <source>
        <dbReference type="SAM" id="SignalP"/>
    </source>
</evidence>
<dbReference type="Proteomes" id="UP000033400">
    <property type="component" value="Unassembled WGS sequence"/>
</dbReference>
<dbReference type="RefSeq" id="WP_046053864.1">
    <property type="nucleotide sequence ID" value="NZ_LACH01000017.1"/>
</dbReference>
<dbReference type="PATRIC" id="fig|294.133.peg.1336"/>
<feature type="signal peptide" evidence="1">
    <location>
        <begin position="1"/>
        <end position="18"/>
    </location>
</feature>
<sequence length="141" mass="15952">MKWSLFTFLALFSFTAHSEVTTQIICFELSQSNPVKFEFRTFYDHSSKWSGGFVKYAKSNVPITLVLTDSQSEILDPEAPWQHTMTWSEVVGGKVTGTYEEVTQGAQIVSMLYTKKSSGKEYSFMINTSIDSSLEAGCKWE</sequence>
<comment type="caution">
    <text evidence="2">The sequence shown here is derived from an EMBL/GenBank/DDBJ whole genome shotgun (WGS) entry which is preliminary data.</text>
</comment>
<dbReference type="AlphaFoldDB" id="A0A0F4VAY1"/>
<evidence type="ECO:0000313" key="2">
    <source>
        <dbReference type="EMBL" id="KJZ65909.1"/>
    </source>
</evidence>
<reference evidence="2 3" key="1">
    <citation type="submission" date="2015-03" db="EMBL/GenBank/DDBJ databases">
        <title>Comparative genomics of Pseudomonas insights into diversity of traits involved in vanlence and defense.</title>
        <authorList>
            <person name="Qin Y."/>
        </authorList>
    </citation>
    <scope>NUCLEOTIDE SEQUENCE [LARGE SCALE GENOMIC DNA]</scope>
    <source>
        <strain evidence="2 3">H24</strain>
    </source>
</reference>
<accession>A0A0F4VAY1</accession>
<evidence type="ECO:0000313" key="3">
    <source>
        <dbReference type="Proteomes" id="UP000033400"/>
    </source>
</evidence>
<feature type="chain" id="PRO_5002480154" evidence="1">
    <location>
        <begin position="19"/>
        <end position="141"/>
    </location>
</feature>
<keyword evidence="1" id="KW-0732">Signal</keyword>
<proteinExistence type="predicted"/>